<name>A0A9W6WM11_9STRA</name>
<dbReference type="AlphaFoldDB" id="A0A9W6WM11"/>
<keyword evidence="3" id="KW-1185">Reference proteome</keyword>
<evidence type="ECO:0000256" key="1">
    <source>
        <dbReference type="SAM" id="MobiDB-lite"/>
    </source>
</evidence>
<proteinExistence type="predicted"/>
<protein>
    <submittedName>
        <fullName evidence="2">Unnamed protein product</fullName>
    </submittedName>
</protein>
<accession>A0A9W6WM11</accession>
<evidence type="ECO:0000313" key="2">
    <source>
        <dbReference type="EMBL" id="GMF18717.1"/>
    </source>
</evidence>
<dbReference type="OrthoDB" id="64243at2759"/>
<dbReference type="EMBL" id="BSXW01000325">
    <property type="protein sequence ID" value="GMF18717.1"/>
    <property type="molecule type" value="Genomic_DNA"/>
</dbReference>
<comment type="caution">
    <text evidence="2">The sequence shown here is derived from an EMBL/GenBank/DDBJ whole genome shotgun (WGS) entry which is preliminary data.</text>
</comment>
<evidence type="ECO:0000313" key="3">
    <source>
        <dbReference type="Proteomes" id="UP001165083"/>
    </source>
</evidence>
<feature type="region of interest" description="Disordered" evidence="1">
    <location>
        <begin position="1"/>
        <end position="26"/>
    </location>
</feature>
<organism evidence="2 3">
    <name type="scientific">Phytophthora lilii</name>
    <dbReference type="NCBI Taxonomy" id="2077276"/>
    <lineage>
        <taxon>Eukaryota</taxon>
        <taxon>Sar</taxon>
        <taxon>Stramenopiles</taxon>
        <taxon>Oomycota</taxon>
        <taxon>Peronosporomycetes</taxon>
        <taxon>Peronosporales</taxon>
        <taxon>Peronosporaceae</taxon>
        <taxon>Phytophthora</taxon>
    </lineage>
</organism>
<dbReference type="Proteomes" id="UP001165083">
    <property type="component" value="Unassembled WGS sequence"/>
</dbReference>
<reference evidence="2" key="1">
    <citation type="submission" date="2023-04" db="EMBL/GenBank/DDBJ databases">
        <title>Phytophthora lilii NBRC 32176.</title>
        <authorList>
            <person name="Ichikawa N."/>
            <person name="Sato H."/>
            <person name="Tonouchi N."/>
        </authorList>
    </citation>
    <scope>NUCLEOTIDE SEQUENCE</scope>
    <source>
        <strain evidence="2">NBRC 32176</strain>
    </source>
</reference>
<sequence length="149" mass="16735">MSIQASTSGRFYPDQSFHKSNRSIDQSGNEKTALALKEHLTNFEISTGAELQTRFGIVSDYKNYVYFKGMKFASADGVYCSGYVIVNGKFLVGSKDLVAVVIIKLFRARFTNVYAYEVEGNTVKETARLVYPETFTWPDLLCLNVTVLL</sequence>
<gene>
    <name evidence="2" type="ORF">Plil01_000704800</name>
</gene>